<sequence>MIYLTNGFSPSMLSVDGAIIIHKKISVTEFCEGVKDERNIINAIGHKSTAEIVNMLCKTNYQMNRISIKLKPGDVAYVVTLTVRLEEGTILGSGDIAAFYEQGKLAFFKYEIRAWNNECEKALNELVENAGRLDERGYDTLSMQIANCWLVR</sequence>
<accession>C3MY28</accession>
<dbReference type="Proteomes" id="UP000001350">
    <property type="component" value="Chromosome"/>
</dbReference>
<proteinExistence type="predicted"/>
<evidence type="ECO:0000313" key="1">
    <source>
        <dbReference type="EMBL" id="ACP38585.1"/>
    </source>
</evidence>
<dbReference type="HOGENOM" id="CLU_1718294_0_0_2"/>
<dbReference type="Pfam" id="PF08960">
    <property type="entry name" value="STIV_B116-like"/>
    <property type="match status" value="1"/>
</dbReference>
<reference evidence="1 2" key="1">
    <citation type="journal article" date="2009" name="Proc. Natl. Acad. Sci. U.S.A.">
        <title>Biogeography of the Sulfolobus islandicus pan-genome.</title>
        <authorList>
            <person name="Reno M.L."/>
            <person name="Held N.L."/>
            <person name="Fields C.J."/>
            <person name="Burke P.V."/>
            <person name="Whitaker R.J."/>
        </authorList>
    </citation>
    <scope>NUCLEOTIDE SEQUENCE [LARGE SCALE GENOMIC DNA]</scope>
    <source>
        <strain evidence="2">M.14.25 / Kamchatka #1</strain>
    </source>
</reference>
<dbReference type="InterPro" id="IPR037236">
    <property type="entry name" value="STIV_B116-like_sf"/>
</dbReference>
<gene>
    <name evidence="1" type="ordered locus">M1425_1840</name>
</gene>
<dbReference type="InterPro" id="IPR015055">
    <property type="entry name" value="STIV_B116-like"/>
</dbReference>
<protein>
    <submittedName>
        <fullName evidence="1">Uncharacterized protein</fullName>
    </submittedName>
</protein>
<name>C3MY28_SACI4</name>
<dbReference type="SUPFAM" id="SSF143602">
    <property type="entry name" value="STIV B116-like"/>
    <property type="match status" value="1"/>
</dbReference>
<dbReference type="GeneID" id="7795778"/>
<dbReference type="AlphaFoldDB" id="C3MY28"/>
<dbReference type="RefSeq" id="WP_012711815.1">
    <property type="nucleotide sequence ID" value="NC_012588.1"/>
</dbReference>
<organism evidence="1 2">
    <name type="scientific">Saccharolobus islandicus (strain M.14.25 / Kamchatka #1)</name>
    <name type="common">Sulfolobus islandicus</name>
    <dbReference type="NCBI Taxonomy" id="427317"/>
    <lineage>
        <taxon>Archaea</taxon>
        <taxon>Thermoproteota</taxon>
        <taxon>Thermoprotei</taxon>
        <taxon>Sulfolobales</taxon>
        <taxon>Sulfolobaceae</taxon>
        <taxon>Saccharolobus</taxon>
    </lineage>
</organism>
<dbReference type="KEGG" id="sia:M1425_1840"/>
<dbReference type="Gene3D" id="3.40.50.11170">
    <property type="entry name" value="Uncharacterised protein PF08960, DUF1874"/>
    <property type="match status" value="1"/>
</dbReference>
<evidence type="ECO:0000313" key="2">
    <source>
        <dbReference type="Proteomes" id="UP000001350"/>
    </source>
</evidence>
<dbReference type="EMBL" id="CP001400">
    <property type="protein sequence ID" value="ACP38585.1"/>
    <property type="molecule type" value="Genomic_DNA"/>
</dbReference>